<keyword evidence="2" id="KW-1003">Cell membrane</keyword>
<evidence type="ECO:0000313" key="8">
    <source>
        <dbReference type="Proteomes" id="UP000272464"/>
    </source>
</evidence>
<protein>
    <submittedName>
        <fullName evidence="7">ABC transporter permease</fullName>
    </submittedName>
</protein>
<feature type="transmembrane region" description="Helical" evidence="6">
    <location>
        <begin position="114"/>
        <end position="137"/>
    </location>
</feature>
<keyword evidence="4 6" id="KW-1133">Transmembrane helix</keyword>
<dbReference type="PANTHER" id="PTHR32196">
    <property type="entry name" value="ABC TRANSPORTER PERMEASE PROTEIN YPHD-RELATED-RELATED"/>
    <property type="match status" value="1"/>
</dbReference>
<dbReference type="Pfam" id="PF02653">
    <property type="entry name" value="BPD_transp_2"/>
    <property type="match status" value="1"/>
</dbReference>
<evidence type="ECO:0000256" key="2">
    <source>
        <dbReference type="ARBA" id="ARBA00022475"/>
    </source>
</evidence>
<dbReference type="EMBL" id="RZNX01000003">
    <property type="protein sequence ID" value="RUT31667.1"/>
    <property type="molecule type" value="Genomic_DNA"/>
</dbReference>
<feature type="transmembrane region" description="Helical" evidence="6">
    <location>
        <begin position="194"/>
        <end position="215"/>
    </location>
</feature>
<dbReference type="GO" id="GO:0005886">
    <property type="term" value="C:plasma membrane"/>
    <property type="evidence" value="ECO:0007669"/>
    <property type="project" value="UniProtKB-SubCell"/>
</dbReference>
<dbReference type="Proteomes" id="UP000272464">
    <property type="component" value="Unassembled WGS sequence"/>
</dbReference>
<keyword evidence="5 6" id="KW-0472">Membrane</keyword>
<keyword evidence="3 6" id="KW-0812">Transmembrane</keyword>
<dbReference type="OrthoDB" id="9815820at2"/>
<name>A0A433XBY8_9BACL</name>
<evidence type="ECO:0000256" key="5">
    <source>
        <dbReference type="ARBA" id="ARBA00023136"/>
    </source>
</evidence>
<proteinExistence type="predicted"/>
<dbReference type="CDD" id="cd06579">
    <property type="entry name" value="TM_PBP1_transp_AraH_like"/>
    <property type="match status" value="1"/>
</dbReference>
<dbReference type="GO" id="GO:0022857">
    <property type="term" value="F:transmembrane transporter activity"/>
    <property type="evidence" value="ECO:0007669"/>
    <property type="project" value="InterPro"/>
</dbReference>
<dbReference type="AlphaFoldDB" id="A0A433XBY8"/>
<evidence type="ECO:0000313" key="7">
    <source>
        <dbReference type="EMBL" id="RUT31667.1"/>
    </source>
</evidence>
<feature type="transmembrane region" description="Helical" evidence="6">
    <location>
        <begin position="300"/>
        <end position="318"/>
    </location>
</feature>
<feature type="transmembrane region" description="Helical" evidence="6">
    <location>
        <begin position="33"/>
        <end position="53"/>
    </location>
</feature>
<evidence type="ECO:0000256" key="4">
    <source>
        <dbReference type="ARBA" id="ARBA00022989"/>
    </source>
</evidence>
<gene>
    <name evidence="7" type="ORF">EJP77_09760</name>
</gene>
<evidence type="ECO:0000256" key="1">
    <source>
        <dbReference type="ARBA" id="ARBA00004651"/>
    </source>
</evidence>
<sequence length="348" mass="37412">MNCCLQQTRRPRQLSTVKALQPVRAVNPVTGYIFRYGAILIIIAVIAFFSIVNDHFLTYNNLKDILKAISITTFLALGVTFSLVVDGFDVSVGSTTSLATIAAASALILHRQELFITILIPLLCGVLVGLFNAFLVVKIKLPDLLATLAVMYIVNGIQMTYTKGYSIYEGMPGAAGEQTGRFIPSFLFIGQGEVIGIPVAVVLMLVFVLIAYLFLEKTTLGRHMYMVGGNPEAANLFGIPVNRYRVLAYVISGLFASIGGIVLASRIGTGQVSAGAPLLMDAVASAYIGYALFGDKRPNVVGTLLGSILIGVLLNGLTMMNVPYFAQDIIKGSILVLALAFSFLRKDR</sequence>
<comment type="subcellular location">
    <subcellularLocation>
        <location evidence="1">Cell membrane</location>
        <topology evidence="1">Multi-pass membrane protein</topology>
    </subcellularLocation>
</comment>
<evidence type="ECO:0000256" key="3">
    <source>
        <dbReference type="ARBA" id="ARBA00022692"/>
    </source>
</evidence>
<feature type="transmembrane region" description="Helical" evidence="6">
    <location>
        <begin position="274"/>
        <end position="293"/>
    </location>
</feature>
<dbReference type="PANTHER" id="PTHR32196:SF72">
    <property type="entry name" value="RIBOSE IMPORT PERMEASE PROTEIN RBSC"/>
    <property type="match status" value="1"/>
</dbReference>
<accession>A0A433XBY8</accession>
<feature type="transmembrane region" description="Helical" evidence="6">
    <location>
        <begin position="246"/>
        <end position="268"/>
    </location>
</feature>
<feature type="transmembrane region" description="Helical" evidence="6">
    <location>
        <begin position="144"/>
        <end position="161"/>
    </location>
</feature>
<organism evidence="7 8">
    <name type="scientific">Paenibacillus zeisoli</name>
    <dbReference type="NCBI Taxonomy" id="2496267"/>
    <lineage>
        <taxon>Bacteria</taxon>
        <taxon>Bacillati</taxon>
        <taxon>Bacillota</taxon>
        <taxon>Bacilli</taxon>
        <taxon>Bacillales</taxon>
        <taxon>Paenibacillaceae</taxon>
        <taxon>Paenibacillus</taxon>
    </lineage>
</organism>
<reference evidence="7 8" key="1">
    <citation type="submission" date="2018-12" db="EMBL/GenBank/DDBJ databases">
        <authorList>
            <person name="Sun L."/>
            <person name="Chen Z."/>
        </authorList>
    </citation>
    <scope>NUCLEOTIDE SEQUENCE [LARGE SCALE GENOMIC DNA]</scope>
    <source>
        <strain evidence="7 8">3-5-3</strain>
    </source>
</reference>
<comment type="caution">
    <text evidence="7">The sequence shown here is derived from an EMBL/GenBank/DDBJ whole genome shotgun (WGS) entry which is preliminary data.</text>
</comment>
<evidence type="ECO:0000256" key="6">
    <source>
        <dbReference type="SAM" id="Phobius"/>
    </source>
</evidence>
<dbReference type="InterPro" id="IPR001851">
    <property type="entry name" value="ABC_transp_permease"/>
</dbReference>
<keyword evidence="8" id="KW-1185">Reference proteome</keyword>
<feature type="transmembrane region" description="Helical" evidence="6">
    <location>
        <begin position="65"/>
        <end position="85"/>
    </location>
</feature>
<feature type="transmembrane region" description="Helical" evidence="6">
    <location>
        <begin position="324"/>
        <end position="344"/>
    </location>
</feature>